<reference evidence="2 3" key="1">
    <citation type="submission" date="2023-10" db="EMBL/GenBank/DDBJ databases">
        <title>Draft genome sequence of Xylaria bambusicola isolate GMP-LS, the root and basal stem rot pathogen of sugarcane in Indonesia.</title>
        <authorList>
            <person name="Selvaraj P."/>
            <person name="Muralishankar V."/>
            <person name="Muruganantham S."/>
            <person name="Sp S."/>
            <person name="Haryani S."/>
            <person name="Lau K.J.X."/>
            <person name="Naqvi N.I."/>
        </authorList>
    </citation>
    <scope>NUCLEOTIDE SEQUENCE [LARGE SCALE GENOMIC DNA]</scope>
    <source>
        <strain evidence="2">GMP-LS</strain>
    </source>
</reference>
<feature type="region of interest" description="Disordered" evidence="1">
    <location>
        <begin position="92"/>
        <end position="112"/>
    </location>
</feature>
<accession>A0AAN7UA57</accession>
<proteinExistence type="predicted"/>
<dbReference type="AlphaFoldDB" id="A0AAN7UA57"/>
<protein>
    <submittedName>
        <fullName evidence="2">Uncharacterized protein</fullName>
    </submittedName>
</protein>
<evidence type="ECO:0000313" key="2">
    <source>
        <dbReference type="EMBL" id="KAK5624733.1"/>
    </source>
</evidence>
<dbReference type="EMBL" id="JAWHQM010000001">
    <property type="protein sequence ID" value="KAK5624733.1"/>
    <property type="molecule type" value="Genomic_DNA"/>
</dbReference>
<name>A0AAN7UA57_9PEZI</name>
<evidence type="ECO:0000256" key="1">
    <source>
        <dbReference type="SAM" id="MobiDB-lite"/>
    </source>
</evidence>
<comment type="caution">
    <text evidence="2">The sequence shown here is derived from an EMBL/GenBank/DDBJ whole genome shotgun (WGS) entry which is preliminary data.</text>
</comment>
<evidence type="ECO:0000313" key="3">
    <source>
        <dbReference type="Proteomes" id="UP001305414"/>
    </source>
</evidence>
<sequence>MNKPGSMFSGANIGAFSAGWESKLTSPKLVKSQGWVVTSVVVGASSVGRMDWFKSWPKSISNNVLMKSMPGSSVSRGCSVIAAFVGGAAARGFSSGSSRGRFRGRPMGFCGE</sequence>
<organism evidence="2 3">
    <name type="scientific">Xylaria bambusicola</name>
    <dbReference type="NCBI Taxonomy" id="326684"/>
    <lineage>
        <taxon>Eukaryota</taxon>
        <taxon>Fungi</taxon>
        <taxon>Dikarya</taxon>
        <taxon>Ascomycota</taxon>
        <taxon>Pezizomycotina</taxon>
        <taxon>Sordariomycetes</taxon>
        <taxon>Xylariomycetidae</taxon>
        <taxon>Xylariales</taxon>
        <taxon>Xylariaceae</taxon>
        <taxon>Xylaria</taxon>
    </lineage>
</organism>
<keyword evidence="3" id="KW-1185">Reference proteome</keyword>
<gene>
    <name evidence="2" type="ORF">RRF57_000448</name>
</gene>
<dbReference type="Proteomes" id="UP001305414">
    <property type="component" value="Unassembled WGS sequence"/>
</dbReference>